<organism evidence="1 2">
    <name type="scientific">Quadrisphaera setariae</name>
    <dbReference type="NCBI Taxonomy" id="2593304"/>
    <lineage>
        <taxon>Bacteria</taxon>
        <taxon>Bacillati</taxon>
        <taxon>Actinomycetota</taxon>
        <taxon>Actinomycetes</taxon>
        <taxon>Kineosporiales</taxon>
        <taxon>Kineosporiaceae</taxon>
        <taxon>Quadrisphaera</taxon>
    </lineage>
</organism>
<dbReference type="InterPro" id="IPR023393">
    <property type="entry name" value="START-like_dom_sf"/>
</dbReference>
<accession>A0A5C8ZFX1</accession>
<sequence>MGRQVWVTATVAAPPDRLWHLTQDTAHHPRWDLRFSSITPAGHDDDGHQRFTYSLALPHPRLPLLTVRGTGTSTAERRGDDGAGTSAIRFTAGDAPADRLSPLASGTGFWRYAPQADRTRFTTGYDYRPGWGRLGAALDPWLTRPLVGWATAWSFDRLRLWAEHDQTPERSRDLALAWTAARVVVLVVAAALGRRKPALALAALGALALPPPSCVPSARRCSRRPDRRAGRGVQR</sequence>
<dbReference type="Pfam" id="PF10604">
    <property type="entry name" value="Polyketide_cyc2"/>
    <property type="match status" value="1"/>
</dbReference>
<dbReference type="Gene3D" id="3.30.530.20">
    <property type="match status" value="1"/>
</dbReference>
<dbReference type="AlphaFoldDB" id="A0A5C8ZFX1"/>
<name>A0A5C8ZFX1_9ACTN</name>
<keyword evidence="2" id="KW-1185">Reference proteome</keyword>
<evidence type="ECO:0008006" key="3">
    <source>
        <dbReference type="Google" id="ProtNLM"/>
    </source>
</evidence>
<dbReference type="OrthoDB" id="6199084at2"/>
<dbReference type="InterPro" id="IPR019587">
    <property type="entry name" value="Polyketide_cyclase/dehydratase"/>
</dbReference>
<proteinExistence type="predicted"/>
<dbReference type="SUPFAM" id="SSF55961">
    <property type="entry name" value="Bet v1-like"/>
    <property type="match status" value="1"/>
</dbReference>
<evidence type="ECO:0000313" key="1">
    <source>
        <dbReference type="EMBL" id="TXR55700.1"/>
    </source>
</evidence>
<evidence type="ECO:0000313" key="2">
    <source>
        <dbReference type="Proteomes" id="UP000321234"/>
    </source>
</evidence>
<protein>
    <recommendedName>
        <fullName evidence="3">Polyketide cyclase / dehydrase and lipid transport</fullName>
    </recommendedName>
</protein>
<reference evidence="1 2" key="1">
    <citation type="submission" date="2019-07" db="EMBL/GenBank/DDBJ databases">
        <title>Quadrisphaera sp. strain DD2A genome sequencing and assembly.</title>
        <authorList>
            <person name="Kim I."/>
        </authorList>
    </citation>
    <scope>NUCLEOTIDE SEQUENCE [LARGE SCALE GENOMIC DNA]</scope>
    <source>
        <strain evidence="1 2">DD2A</strain>
    </source>
</reference>
<dbReference type="EMBL" id="VKAC01000007">
    <property type="protein sequence ID" value="TXR55700.1"/>
    <property type="molecule type" value="Genomic_DNA"/>
</dbReference>
<dbReference type="RefSeq" id="WP_147926756.1">
    <property type="nucleotide sequence ID" value="NZ_VKAC01000007.1"/>
</dbReference>
<gene>
    <name evidence="1" type="ORF">FMM08_12745</name>
</gene>
<comment type="caution">
    <text evidence="1">The sequence shown here is derived from an EMBL/GenBank/DDBJ whole genome shotgun (WGS) entry which is preliminary data.</text>
</comment>
<dbReference type="Proteomes" id="UP000321234">
    <property type="component" value="Unassembled WGS sequence"/>
</dbReference>